<dbReference type="EMBL" id="LR797187">
    <property type="protein sequence ID" value="CAB4192565.1"/>
    <property type="molecule type" value="Genomic_DNA"/>
</dbReference>
<reference evidence="1" key="1">
    <citation type="submission" date="2020-05" db="EMBL/GenBank/DDBJ databases">
        <authorList>
            <person name="Chiriac C."/>
            <person name="Salcher M."/>
            <person name="Ghai R."/>
            <person name="Kavagutti S V."/>
        </authorList>
    </citation>
    <scope>NUCLEOTIDE SEQUENCE</scope>
</reference>
<protein>
    <submittedName>
        <fullName evidence="1">Uncharacterized protein</fullName>
    </submittedName>
</protein>
<organism evidence="1">
    <name type="scientific">uncultured Caudovirales phage</name>
    <dbReference type="NCBI Taxonomy" id="2100421"/>
    <lineage>
        <taxon>Viruses</taxon>
        <taxon>Duplodnaviria</taxon>
        <taxon>Heunggongvirae</taxon>
        <taxon>Uroviricota</taxon>
        <taxon>Caudoviricetes</taxon>
        <taxon>Peduoviridae</taxon>
        <taxon>Maltschvirus</taxon>
        <taxon>Maltschvirus maltsch</taxon>
    </lineage>
</organism>
<proteinExistence type="predicted"/>
<name>A0A6J5RJY3_9CAUD</name>
<evidence type="ECO:0000313" key="1">
    <source>
        <dbReference type="EMBL" id="CAB4192565.1"/>
    </source>
</evidence>
<sequence>MDKRFLRAFSDPSSLTILGKRVFPFCLKHRVRLMALESPLVTGGTTILPADLMMAVKVCAEDGQLSFSWLEQVRIRELEFRPEKFADAVSRFVAYCHVDLWPKYWDSPKSSGTADGAGMPWPLMILTNLIAEGVDEQRAWEMPEVQAIWLSTAFSTRNGAKVNVLTTEEEEMMEAIRRGELPTQQS</sequence>
<gene>
    <name evidence="1" type="ORF">UFOVP1233_48</name>
</gene>
<accession>A0A6J5RJY3</accession>